<dbReference type="AlphaFoldDB" id="A0A1Y3YRB4"/>
<sequence>MIPETLVQIKRVMYQQRKYMLQQNIINSQEPGITPKKYCNHNIVVSLTTFGKRIHDVAFTIESIMEQTMKANRIILWLDFSFENKILPIQLEKLKDRGLEIYYCRDIRSYKKIIPTLQLCPNDAIITIDDDLLYENDIIERLINAYLTDMQYIYCSRYHEISFDKNGILKPYCSWNWCGKNTQPSHLHFATTGAGTLFPPHCLDDEVFNEEVFKKLCFSADDVWINCMAAKKGTLIKKIETHNAKGEDYLVNEDMQDIGLFNTNISIENNNDKQLKAVFEKYDIYKYIRPN</sequence>
<evidence type="ECO:0008006" key="3">
    <source>
        <dbReference type="Google" id="ProtNLM"/>
    </source>
</evidence>
<gene>
    <name evidence="1" type="ORF">B5F97_15005</name>
</gene>
<name>A0A1Y3YRB4_9BACE</name>
<dbReference type="EMBL" id="NFII01000017">
    <property type="protein sequence ID" value="OUN99911.1"/>
    <property type="molecule type" value="Genomic_DNA"/>
</dbReference>
<protein>
    <recommendedName>
        <fullName evidence="3">Glycosyltransferase</fullName>
    </recommendedName>
</protein>
<reference evidence="2" key="1">
    <citation type="submission" date="2017-04" db="EMBL/GenBank/DDBJ databases">
        <title>Function of individual gut microbiota members based on whole genome sequencing of pure cultures obtained from chicken caecum.</title>
        <authorList>
            <person name="Medvecky M."/>
            <person name="Cejkova D."/>
            <person name="Polansky O."/>
            <person name="Karasova D."/>
            <person name="Kubasova T."/>
            <person name="Cizek A."/>
            <person name="Rychlik I."/>
        </authorList>
    </citation>
    <scope>NUCLEOTIDE SEQUENCE [LARGE SCALE GENOMIC DNA]</scope>
    <source>
        <strain evidence="2">An43</strain>
    </source>
</reference>
<dbReference type="SUPFAM" id="SSF53448">
    <property type="entry name" value="Nucleotide-diphospho-sugar transferases"/>
    <property type="match status" value="1"/>
</dbReference>
<organism evidence="1 2">
    <name type="scientific">Bacteroides clarus</name>
    <dbReference type="NCBI Taxonomy" id="626929"/>
    <lineage>
        <taxon>Bacteria</taxon>
        <taxon>Pseudomonadati</taxon>
        <taxon>Bacteroidota</taxon>
        <taxon>Bacteroidia</taxon>
        <taxon>Bacteroidales</taxon>
        <taxon>Bacteroidaceae</taxon>
        <taxon>Bacteroides</taxon>
    </lineage>
</organism>
<accession>A0A1Y3YRB4</accession>
<evidence type="ECO:0000313" key="1">
    <source>
        <dbReference type="EMBL" id="OUN99911.1"/>
    </source>
</evidence>
<comment type="caution">
    <text evidence="1">The sequence shown here is derived from an EMBL/GenBank/DDBJ whole genome shotgun (WGS) entry which is preliminary data.</text>
</comment>
<dbReference type="InterPro" id="IPR029044">
    <property type="entry name" value="Nucleotide-diphossugar_trans"/>
</dbReference>
<proteinExistence type="predicted"/>
<dbReference type="Proteomes" id="UP000195386">
    <property type="component" value="Unassembled WGS sequence"/>
</dbReference>
<evidence type="ECO:0000313" key="2">
    <source>
        <dbReference type="Proteomes" id="UP000195386"/>
    </source>
</evidence>
<dbReference type="Gene3D" id="3.90.550.10">
    <property type="entry name" value="Spore Coat Polysaccharide Biosynthesis Protein SpsA, Chain A"/>
    <property type="match status" value="1"/>
</dbReference>